<evidence type="ECO:0000256" key="1">
    <source>
        <dbReference type="ARBA" id="ARBA00012282"/>
    </source>
</evidence>
<dbReference type="PROSITE" id="PS50113">
    <property type="entry name" value="PAC"/>
    <property type="match status" value="1"/>
</dbReference>
<dbReference type="InterPro" id="IPR043128">
    <property type="entry name" value="Rev_trsase/Diguanyl_cyclase"/>
</dbReference>
<dbReference type="InterPro" id="IPR052155">
    <property type="entry name" value="Biofilm_reg_signaling"/>
</dbReference>
<feature type="domain" description="GGDEF" evidence="7">
    <location>
        <begin position="266"/>
        <end position="398"/>
    </location>
</feature>
<dbReference type="InterPro" id="IPR035919">
    <property type="entry name" value="EAL_sf"/>
</dbReference>
<dbReference type="FunFam" id="3.20.20.450:FF:000001">
    <property type="entry name" value="Cyclic di-GMP phosphodiesterase yahA"/>
    <property type="match status" value="1"/>
</dbReference>
<dbReference type="SMART" id="SM00091">
    <property type="entry name" value="PAS"/>
    <property type="match status" value="1"/>
</dbReference>
<evidence type="ECO:0000259" key="6">
    <source>
        <dbReference type="PROSITE" id="PS50883"/>
    </source>
</evidence>
<dbReference type="SUPFAM" id="SSF55785">
    <property type="entry name" value="PYP-like sensor domain (PAS domain)"/>
    <property type="match status" value="1"/>
</dbReference>
<dbReference type="PANTHER" id="PTHR44757">
    <property type="entry name" value="DIGUANYLATE CYCLASE DGCP"/>
    <property type="match status" value="1"/>
</dbReference>
<dbReference type="Pfam" id="PF00990">
    <property type="entry name" value="GGDEF"/>
    <property type="match status" value="1"/>
</dbReference>
<comment type="caution">
    <text evidence="8">The sequence shown here is derived from an EMBL/GenBank/DDBJ whole genome shotgun (WGS) entry which is preliminary data.</text>
</comment>
<dbReference type="SUPFAM" id="SSF55073">
    <property type="entry name" value="Nucleotide cyclase"/>
    <property type="match status" value="1"/>
</dbReference>
<sequence length="664" mass="74727">MKDYLEQNPLYRYVGTNSPFWRLPADSNALQLAASEEADACQAVALSPEQAERIRDMTVITSSVSITLTLFGEETPVHLVGRKVSRGEWAGTASAWHDTPAVARDLVQGLSFAEQVVSEANSVIVILDRHGNIQRFNRLSEEYTGMKEQEVIGQNVFRLFMSRTEASASKRNISGFFRDGNSYEVERWIKTRKGQRLFLFRNKFVHSGSGKNEIYLICSGTDITEERRAQERLRVLANTDTITGLPNRNAIYELISDALTTRGDEEQIGIVYLDLDNFKKVNDAYGHMFGDQLLQAVSMAILSCLDEGQVLARLGGDEFIVLATRSSQGALEAMASRILTRLRQPFRIGLIEVYTGCSLGISVAPHHGVDREALIRSADTAMYTAKESGRGKFCVFSPEMNQRVFEYLWLDTNLRKALENDQLVIHYQPKITWRGEVRSLEALVRWQSPERGLIPPLDFISYAEESGLIVPLGRWVMLDVMQQVAKWRSKGINLRVAVNVSARQLADQTIFSDLRQALRDLNFEYCPIDVELTESCLIENEELALSVIQQFSALGAQVHLDDFGTGYSSLSQLARFPLDAIKLDKAFVRDIHKQSVSQSLVRAIVAVAQALNLQVIAEGVESAKEDAFLTKNGVNERQGYLFAKPMPAAAFERWYKRYQARMPR</sequence>
<dbReference type="SMART" id="SM00052">
    <property type="entry name" value="EAL"/>
    <property type="match status" value="1"/>
</dbReference>
<feature type="domain" description="PAS" evidence="4">
    <location>
        <begin position="109"/>
        <end position="180"/>
    </location>
</feature>
<dbReference type="Gene3D" id="3.30.450.20">
    <property type="entry name" value="PAS domain"/>
    <property type="match status" value="1"/>
</dbReference>
<dbReference type="GO" id="GO:0071111">
    <property type="term" value="F:cyclic-guanylate-specific phosphodiesterase activity"/>
    <property type="evidence" value="ECO:0007669"/>
    <property type="project" value="UniProtKB-EC"/>
</dbReference>
<dbReference type="Proteomes" id="UP000240212">
    <property type="component" value="Unassembled WGS sequence"/>
</dbReference>
<dbReference type="Gene3D" id="3.20.20.450">
    <property type="entry name" value="EAL domain"/>
    <property type="match status" value="1"/>
</dbReference>
<dbReference type="PROSITE" id="PS50883">
    <property type="entry name" value="EAL"/>
    <property type="match status" value="1"/>
</dbReference>
<dbReference type="InterPro" id="IPR000700">
    <property type="entry name" value="PAS-assoc_C"/>
</dbReference>
<gene>
    <name evidence="8" type="ORF">C7G83_09000</name>
</gene>
<dbReference type="OrthoDB" id="9804951at2"/>
<dbReference type="Pfam" id="PF00563">
    <property type="entry name" value="EAL"/>
    <property type="match status" value="1"/>
</dbReference>
<dbReference type="InterPro" id="IPR000014">
    <property type="entry name" value="PAS"/>
</dbReference>
<dbReference type="EC" id="3.1.4.52" evidence="1"/>
<dbReference type="EMBL" id="PYEP01000003">
    <property type="protein sequence ID" value="PSN08298.1"/>
    <property type="molecule type" value="Genomic_DNA"/>
</dbReference>
<dbReference type="NCBIfam" id="TIGR00229">
    <property type="entry name" value="sensory_box"/>
    <property type="match status" value="1"/>
</dbReference>
<dbReference type="SUPFAM" id="SSF141868">
    <property type="entry name" value="EAL domain-like"/>
    <property type="match status" value="1"/>
</dbReference>
<evidence type="ECO:0000259" key="4">
    <source>
        <dbReference type="PROSITE" id="PS50112"/>
    </source>
</evidence>
<accession>A0A2P8VMK1</accession>
<dbReference type="InterPro" id="IPR029787">
    <property type="entry name" value="Nucleotide_cyclase"/>
</dbReference>
<dbReference type="InterPro" id="IPR001633">
    <property type="entry name" value="EAL_dom"/>
</dbReference>
<keyword evidence="2" id="KW-0973">c-di-GMP</keyword>
<dbReference type="Gene3D" id="3.30.70.270">
    <property type="match status" value="1"/>
</dbReference>
<evidence type="ECO:0000259" key="7">
    <source>
        <dbReference type="PROSITE" id="PS50887"/>
    </source>
</evidence>
<evidence type="ECO:0000256" key="2">
    <source>
        <dbReference type="ARBA" id="ARBA00022636"/>
    </source>
</evidence>
<dbReference type="Pfam" id="PF13426">
    <property type="entry name" value="PAS_9"/>
    <property type="match status" value="1"/>
</dbReference>
<dbReference type="InterPro" id="IPR035965">
    <property type="entry name" value="PAS-like_dom_sf"/>
</dbReference>
<protein>
    <recommendedName>
        <fullName evidence="1">cyclic-guanylate-specific phosphodiesterase</fullName>
        <ecNumber evidence="1">3.1.4.52</ecNumber>
    </recommendedName>
</protein>
<dbReference type="CDD" id="cd00130">
    <property type="entry name" value="PAS"/>
    <property type="match status" value="1"/>
</dbReference>
<reference evidence="8 9" key="1">
    <citation type="submission" date="2018-03" db="EMBL/GenBank/DDBJ databases">
        <title>Draft genome sequence of the first documented clinical Siccibacter turicensis isolate in Austria.</title>
        <authorList>
            <person name="Lepuschitz S."/>
            <person name="Pekard-Amenitsch S."/>
            <person name="Haunold R."/>
            <person name="Schill S."/>
            <person name="Mach R."/>
            <person name="Allerberger F."/>
            <person name="Ruppitsch W."/>
            <person name="Forsythe S.J."/>
        </authorList>
    </citation>
    <scope>NUCLEOTIDE SEQUENCE [LARGE SCALE GENOMIC DNA]</scope>
    <source>
        <strain evidence="8 9">6100069499-17</strain>
    </source>
</reference>
<organism evidence="8 9">
    <name type="scientific">Siccibacter turicensis</name>
    <dbReference type="NCBI Taxonomy" id="357233"/>
    <lineage>
        <taxon>Bacteria</taxon>
        <taxon>Pseudomonadati</taxon>
        <taxon>Pseudomonadota</taxon>
        <taxon>Gammaproteobacteria</taxon>
        <taxon>Enterobacterales</taxon>
        <taxon>Enterobacteriaceae</taxon>
        <taxon>Siccibacter</taxon>
    </lineage>
</organism>
<evidence type="ECO:0000259" key="5">
    <source>
        <dbReference type="PROSITE" id="PS50113"/>
    </source>
</evidence>
<dbReference type="CDD" id="cd01948">
    <property type="entry name" value="EAL"/>
    <property type="match status" value="1"/>
</dbReference>
<feature type="domain" description="PAC" evidence="5">
    <location>
        <begin position="183"/>
        <end position="235"/>
    </location>
</feature>
<keyword evidence="9" id="KW-1185">Reference proteome</keyword>
<evidence type="ECO:0000256" key="3">
    <source>
        <dbReference type="ARBA" id="ARBA00034290"/>
    </source>
</evidence>
<dbReference type="RefSeq" id="WP_106876956.1">
    <property type="nucleotide sequence ID" value="NZ_PYEP01000003.1"/>
</dbReference>
<evidence type="ECO:0000313" key="9">
    <source>
        <dbReference type="Proteomes" id="UP000240212"/>
    </source>
</evidence>
<name>A0A2P8VMK1_9ENTR</name>
<dbReference type="PANTHER" id="PTHR44757:SF11">
    <property type="entry name" value="CYCLIC DI-GMP PHOSPHODIESTERASE PDER"/>
    <property type="match status" value="1"/>
</dbReference>
<comment type="catalytic activity">
    <reaction evidence="3">
        <text>3',3'-c-di-GMP + H2O = 5'-phosphoguanylyl(3'-&gt;5')guanosine + H(+)</text>
        <dbReference type="Rhea" id="RHEA:24902"/>
        <dbReference type="ChEBI" id="CHEBI:15377"/>
        <dbReference type="ChEBI" id="CHEBI:15378"/>
        <dbReference type="ChEBI" id="CHEBI:58754"/>
        <dbReference type="ChEBI" id="CHEBI:58805"/>
        <dbReference type="EC" id="3.1.4.52"/>
    </reaction>
</comment>
<dbReference type="PROSITE" id="PS50887">
    <property type="entry name" value="GGDEF"/>
    <property type="match status" value="1"/>
</dbReference>
<dbReference type="PROSITE" id="PS50112">
    <property type="entry name" value="PAS"/>
    <property type="match status" value="1"/>
</dbReference>
<dbReference type="CDD" id="cd01949">
    <property type="entry name" value="GGDEF"/>
    <property type="match status" value="1"/>
</dbReference>
<dbReference type="NCBIfam" id="NF007474">
    <property type="entry name" value="PRK10060.1"/>
    <property type="match status" value="1"/>
</dbReference>
<dbReference type="NCBIfam" id="TIGR00254">
    <property type="entry name" value="GGDEF"/>
    <property type="match status" value="1"/>
</dbReference>
<dbReference type="SMART" id="SM00267">
    <property type="entry name" value="GGDEF"/>
    <property type="match status" value="1"/>
</dbReference>
<proteinExistence type="predicted"/>
<evidence type="ECO:0000313" key="8">
    <source>
        <dbReference type="EMBL" id="PSN08298.1"/>
    </source>
</evidence>
<dbReference type="STRING" id="1388748.GCA_000463155_02763"/>
<feature type="domain" description="EAL" evidence="6">
    <location>
        <begin position="407"/>
        <end position="659"/>
    </location>
</feature>
<dbReference type="AlphaFoldDB" id="A0A2P8VMK1"/>
<dbReference type="InterPro" id="IPR000160">
    <property type="entry name" value="GGDEF_dom"/>
</dbReference>